<dbReference type="EMBL" id="JAEQMY010000058">
    <property type="protein sequence ID" value="MBL0406993.1"/>
    <property type="molecule type" value="Genomic_DNA"/>
</dbReference>
<protein>
    <submittedName>
        <fullName evidence="2">ABC transporter substrate-binding protein</fullName>
    </submittedName>
</protein>
<dbReference type="Gene3D" id="3.40.190.120">
    <property type="entry name" value="Osmoprotection protein (prox), domain 2"/>
    <property type="match status" value="1"/>
</dbReference>
<dbReference type="Gene3D" id="3.40.190.10">
    <property type="entry name" value="Periplasmic binding protein-like II"/>
    <property type="match status" value="1"/>
</dbReference>
<evidence type="ECO:0000313" key="2">
    <source>
        <dbReference type="EMBL" id="MBL0406993.1"/>
    </source>
</evidence>
<name>A0A937CYI9_9HYPH</name>
<dbReference type="RefSeq" id="WP_202063854.1">
    <property type="nucleotide sequence ID" value="NZ_JAEQMY010000058.1"/>
</dbReference>
<dbReference type="Proteomes" id="UP000605848">
    <property type="component" value="Unassembled WGS sequence"/>
</dbReference>
<sequence length="296" mass="31930">MTLFGPPALAQDQSPVVVASKADTEGALLGSMIALVLEREGIPVQTRLQLGPTQRVREALLAGEIHIYPEYTGNGAFFHRMESDPAWKAPGSAYEAARRLDAERHGLTWLERAPANNTWLIAVRGDLARRSNLVTMEDFAQAVKSSASFRLAASAEFVDSPAALPSFENTYGFQFPRDRIAVQAGGSTMTTMRAAARNAGGVNAAMVYGTDGAIATLDLVVMKDTRGAQIVYEPAPVVRDEILQRFPKMAKALNSVFASLSTAKLQTLNAEIAVEERPARDVAARYLNELGRRPGG</sequence>
<organism evidence="2 3">
    <name type="scientific">Microvirga aerilata</name>
    <dbReference type="NCBI Taxonomy" id="670292"/>
    <lineage>
        <taxon>Bacteria</taxon>
        <taxon>Pseudomonadati</taxon>
        <taxon>Pseudomonadota</taxon>
        <taxon>Alphaproteobacteria</taxon>
        <taxon>Hyphomicrobiales</taxon>
        <taxon>Methylobacteriaceae</taxon>
        <taxon>Microvirga</taxon>
    </lineage>
</organism>
<evidence type="ECO:0000259" key="1">
    <source>
        <dbReference type="Pfam" id="PF04069"/>
    </source>
</evidence>
<dbReference type="GO" id="GO:0022857">
    <property type="term" value="F:transmembrane transporter activity"/>
    <property type="evidence" value="ECO:0007669"/>
    <property type="project" value="InterPro"/>
</dbReference>
<proteinExistence type="predicted"/>
<feature type="domain" description="ABC-type glycine betaine transport system substrate-binding" evidence="1">
    <location>
        <begin position="15"/>
        <end position="289"/>
    </location>
</feature>
<accession>A0A937CYI9</accession>
<dbReference type="Pfam" id="PF04069">
    <property type="entry name" value="OpuAC"/>
    <property type="match status" value="1"/>
</dbReference>
<dbReference type="SUPFAM" id="SSF53850">
    <property type="entry name" value="Periplasmic binding protein-like II"/>
    <property type="match status" value="1"/>
</dbReference>
<comment type="caution">
    <text evidence="2">The sequence shown here is derived from an EMBL/GenBank/DDBJ whole genome shotgun (WGS) entry which is preliminary data.</text>
</comment>
<dbReference type="AlphaFoldDB" id="A0A937CYI9"/>
<keyword evidence="3" id="KW-1185">Reference proteome</keyword>
<dbReference type="GO" id="GO:0043190">
    <property type="term" value="C:ATP-binding cassette (ABC) transporter complex"/>
    <property type="evidence" value="ECO:0007669"/>
    <property type="project" value="InterPro"/>
</dbReference>
<reference evidence="2" key="1">
    <citation type="submission" date="2021-01" db="EMBL/GenBank/DDBJ databases">
        <title>Microvirga sp.</title>
        <authorList>
            <person name="Kim M.K."/>
        </authorList>
    </citation>
    <scope>NUCLEOTIDE SEQUENCE</scope>
    <source>
        <strain evidence="2">5420S-16</strain>
    </source>
</reference>
<dbReference type="InterPro" id="IPR007210">
    <property type="entry name" value="ABC_Gly_betaine_transp_sub-bd"/>
</dbReference>
<evidence type="ECO:0000313" key="3">
    <source>
        <dbReference type="Proteomes" id="UP000605848"/>
    </source>
</evidence>
<gene>
    <name evidence="2" type="ORF">JKG68_23940</name>
</gene>